<keyword evidence="1" id="KW-1133">Transmembrane helix</keyword>
<organism evidence="2 3">
    <name type="scientific">Ralstonia pickettii OR214</name>
    <dbReference type="NCBI Taxonomy" id="1264675"/>
    <lineage>
        <taxon>Bacteria</taxon>
        <taxon>Pseudomonadati</taxon>
        <taxon>Pseudomonadota</taxon>
        <taxon>Betaproteobacteria</taxon>
        <taxon>Burkholderiales</taxon>
        <taxon>Burkholderiaceae</taxon>
        <taxon>Ralstonia</taxon>
    </lineage>
</organism>
<proteinExistence type="predicted"/>
<keyword evidence="1" id="KW-0812">Transmembrane</keyword>
<feature type="transmembrane region" description="Helical" evidence="1">
    <location>
        <begin position="148"/>
        <end position="173"/>
    </location>
</feature>
<evidence type="ECO:0000313" key="3">
    <source>
        <dbReference type="Proteomes" id="UP000013280"/>
    </source>
</evidence>
<feature type="transmembrane region" description="Helical" evidence="1">
    <location>
        <begin position="58"/>
        <end position="79"/>
    </location>
</feature>
<keyword evidence="1" id="KW-0472">Membrane</keyword>
<evidence type="ECO:0000313" key="2">
    <source>
        <dbReference type="EMBL" id="ENZ74886.1"/>
    </source>
</evidence>
<comment type="caution">
    <text evidence="2">The sequence shown here is derived from an EMBL/GenBank/DDBJ whole genome shotgun (WGS) entry which is preliminary data.</text>
</comment>
<evidence type="ECO:0000256" key="1">
    <source>
        <dbReference type="SAM" id="Phobius"/>
    </source>
</evidence>
<sequence length="240" mass="25979" precursor="true">MTRGSGAQVKTAAGGRGFFPPPLALANGTVEAIKWIALLLMVVDHVNKYVFHEASATAFFAGRLVMPLFAFVLAFNLARPGSIERGGGKRTLARLLLIGAASTVPYIALGDVLFGWWPLNIMATLAVAVAMIELLSRGTTLSAVGAGAVFLVGGALVEFWWPGVIACVAAWFYCRRPSWMALAVWVGALSALYVINRNLGALLALPVIFGASQIRLRLPRVKWFFYLFYPAHLAALWMIR</sequence>
<dbReference type="Proteomes" id="UP000013280">
    <property type="component" value="Unassembled WGS sequence"/>
</dbReference>
<evidence type="ECO:0008006" key="4">
    <source>
        <dbReference type="Google" id="ProtNLM"/>
    </source>
</evidence>
<protein>
    <recommendedName>
        <fullName evidence="4">TraX protein</fullName>
    </recommendedName>
</protein>
<dbReference type="EMBL" id="APMQ01000028">
    <property type="protein sequence ID" value="ENZ74886.1"/>
    <property type="molecule type" value="Genomic_DNA"/>
</dbReference>
<feature type="transmembrane region" description="Helical" evidence="1">
    <location>
        <begin position="223"/>
        <end position="239"/>
    </location>
</feature>
<dbReference type="InterPro" id="IPR008875">
    <property type="entry name" value="TraX"/>
</dbReference>
<dbReference type="Pfam" id="PF05857">
    <property type="entry name" value="TraX"/>
    <property type="match status" value="1"/>
</dbReference>
<name>R0CD60_RALPI</name>
<gene>
    <name evidence="2" type="ORF">OR214_05158</name>
</gene>
<reference evidence="2 3" key="1">
    <citation type="journal article" date="2013" name="Genome Announc.">
        <title>Draft Genome Sequence for Ralstonia sp. Strain OR214, a Bacterium with Potential for Bioremediation.</title>
        <authorList>
            <person name="Utturkar S.M."/>
            <person name="Bollmann A."/>
            <person name="Brzoska R.M."/>
            <person name="Klingeman D.M."/>
            <person name="Epstein S.E."/>
            <person name="Palumbo A.V."/>
            <person name="Brown S.D."/>
        </authorList>
    </citation>
    <scope>NUCLEOTIDE SEQUENCE [LARGE SCALE GENOMIC DNA]</scope>
    <source>
        <strain evidence="2 3">OR214</strain>
    </source>
</reference>
<accession>R0CD60</accession>
<feature type="transmembrane region" description="Helical" evidence="1">
    <location>
        <begin position="179"/>
        <end position="211"/>
    </location>
</feature>
<feature type="transmembrane region" description="Helical" evidence="1">
    <location>
        <begin position="115"/>
        <end position="136"/>
    </location>
</feature>
<feature type="transmembrane region" description="Helical" evidence="1">
    <location>
        <begin position="91"/>
        <end position="109"/>
    </location>
</feature>
<dbReference type="AlphaFoldDB" id="R0CD60"/>
<dbReference type="PATRIC" id="fig|1264675.3.peg.5086"/>